<reference evidence="1 2" key="2">
    <citation type="journal article" date="2022" name="Mol. Biol. Evol.">
        <title>Comparative Genomics Reveals Insights into the Divergent Evolution of Astigmatic Mites and Household Pest Adaptations.</title>
        <authorList>
            <person name="Xiong Q."/>
            <person name="Wan A.T."/>
            <person name="Liu X."/>
            <person name="Fung C.S."/>
            <person name="Xiao X."/>
            <person name="Malainual N."/>
            <person name="Hou J."/>
            <person name="Wang L."/>
            <person name="Wang M."/>
            <person name="Yang K.Y."/>
            <person name="Cui Y."/>
            <person name="Leung E.L."/>
            <person name="Nong W."/>
            <person name="Shin S.K."/>
            <person name="Au S.W."/>
            <person name="Jeong K.Y."/>
            <person name="Chew F.T."/>
            <person name="Hui J.H."/>
            <person name="Leung T.F."/>
            <person name="Tungtrongchitr A."/>
            <person name="Zhong N."/>
            <person name="Liu Z."/>
            <person name="Tsui S.K."/>
        </authorList>
    </citation>
    <scope>NUCLEOTIDE SEQUENCE [LARGE SCALE GENOMIC DNA]</scope>
    <source>
        <strain evidence="1">Derp</strain>
    </source>
</reference>
<evidence type="ECO:0000313" key="2">
    <source>
        <dbReference type="Proteomes" id="UP000887458"/>
    </source>
</evidence>
<keyword evidence="2" id="KW-1185">Reference proteome</keyword>
<dbReference type="Proteomes" id="UP000887458">
    <property type="component" value="Unassembled WGS sequence"/>
</dbReference>
<reference evidence="1 2" key="1">
    <citation type="journal article" date="2018" name="J. Allergy Clin. Immunol.">
        <title>High-quality assembly of Dermatophagoides pteronyssinus genome and transcriptome reveals a wide range of novel allergens.</title>
        <authorList>
            <person name="Liu X.Y."/>
            <person name="Yang K.Y."/>
            <person name="Wang M.Q."/>
            <person name="Kwok J.S."/>
            <person name="Zeng X."/>
            <person name="Yang Z."/>
            <person name="Xiao X.J."/>
            <person name="Lau C.P."/>
            <person name="Li Y."/>
            <person name="Huang Z.M."/>
            <person name="Ba J.G."/>
            <person name="Yim A.K."/>
            <person name="Ouyang C.Y."/>
            <person name="Ngai S.M."/>
            <person name="Chan T.F."/>
            <person name="Leung E.L."/>
            <person name="Liu L."/>
            <person name="Liu Z.G."/>
            <person name="Tsui S.K."/>
        </authorList>
    </citation>
    <scope>NUCLEOTIDE SEQUENCE [LARGE SCALE GENOMIC DNA]</scope>
    <source>
        <strain evidence="1">Derp</strain>
    </source>
</reference>
<protein>
    <submittedName>
        <fullName evidence="1">Uncharacterized protein</fullName>
    </submittedName>
</protein>
<organism evidence="1 2">
    <name type="scientific">Dermatophagoides pteronyssinus</name>
    <name type="common">European house dust mite</name>
    <dbReference type="NCBI Taxonomy" id="6956"/>
    <lineage>
        <taxon>Eukaryota</taxon>
        <taxon>Metazoa</taxon>
        <taxon>Ecdysozoa</taxon>
        <taxon>Arthropoda</taxon>
        <taxon>Chelicerata</taxon>
        <taxon>Arachnida</taxon>
        <taxon>Acari</taxon>
        <taxon>Acariformes</taxon>
        <taxon>Sarcoptiformes</taxon>
        <taxon>Astigmata</taxon>
        <taxon>Psoroptidia</taxon>
        <taxon>Analgoidea</taxon>
        <taxon>Pyroglyphidae</taxon>
        <taxon>Dermatophagoidinae</taxon>
        <taxon>Dermatophagoides</taxon>
    </lineage>
</organism>
<proteinExistence type="predicted"/>
<sequence length="76" mass="8485">MLVNVFELTSPPCKCNNDDGDIELPILAIIFASNDDVNESKSLSGKTILLTLIDDDDPFNESINGDERFKWLFPPI</sequence>
<accession>A0ABQ8JPH3</accession>
<dbReference type="EMBL" id="NJHN03000029">
    <property type="protein sequence ID" value="KAH9424513.1"/>
    <property type="molecule type" value="Genomic_DNA"/>
</dbReference>
<comment type="caution">
    <text evidence="1">The sequence shown here is derived from an EMBL/GenBank/DDBJ whole genome shotgun (WGS) entry which is preliminary data.</text>
</comment>
<name>A0ABQ8JPH3_DERPT</name>
<evidence type="ECO:0000313" key="1">
    <source>
        <dbReference type="EMBL" id="KAH9424513.1"/>
    </source>
</evidence>
<gene>
    <name evidence="1" type="ORF">DERP_004698</name>
</gene>